<feature type="transmembrane region" description="Helical" evidence="7">
    <location>
        <begin position="80"/>
        <end position="107"/>
    </location>
</feature>
<proteinExistence type="predicted"/>
<comment type="caution">
    <text evidence="8">The sequence shown here is derived from an EMBL/GenBank/DDBJ whole genome shotgun (WGS) entry which is preliminary data.</text>
</comment>
<dbReference type="SUPFAM" id="SSF161098">
    <property type="entry name" value="MetI-like"/>
    <property type="match status" value="2"/>
</dbReference>
<evidence type="ECO:0000313" key="9">
    <source>
        <dbReference type="Proteomes" id="UP000244906"/>
    </source>
</evidence>
<dbReference type="GO" id="GO:0005886">
    <property type="term" value="C:plasma membrane"/>
    <property type="evidence" value="ECO:0007669"/>
    <property type="project" value="UniProtKB-SubCell"/>
</dbReference>
<evidence type="ECO:0000256" key="6">
    <source>
        <dbReference type="ARBA" id="ARBA00023136"/>
    </source>
</evidence>
<dbReference type="RefSeq" id="WP_145959849.1">
    <property type="nucleotide sequence ID" value="NZ_CAWNYD010000003.1"/>
</dbReference>
<evidence type="ECO:0000256" key="2">
    <source>
        <dbReference type="ARBA" id="ARBA00022448"/>
    </source>
</evidence>
<name>A0A2V1H103_9GAMM</name>
<evidence type="ECO:0000256" key="5">
    <source>
        <dbReference type="ARBA" id="ARBA00022989"/>
    </source>
</evidence>
<evidence type="ECO:0000256" key="4">
    <source>
        <dbReference type="ARBA" id="ARBA00022692"/>
    </source>
</evidence>
<dbReference type="OrthoDB" id="7808588at2"/>
<protein>
    <submittedName>
        <fullName evidence="8">ABC transporter permease</fullName>
    </submittedName>
</protein>
<reference evidence="8 9" key="1">
    <citation type="submission" date="2018-04" db="EMBL/GenBank/DDBJ databases">
        <title>Thalassorhabdus spongiae gen. nov., sp. nov., isolated from a marine sponge in South-West Iceland.</title>
        <authorList>
            <person name="Knobloch S."/>
            <person name="Daussin A."/>
            <person name="Johannsson R."/>
            <person name="Marteinsson V.T."/>
        </authorList>
    </citation>
    <scope>NUCLEOTIDE SEQUENCE [LARGE SCALE GENOMIC DNA]</scope>
    <source>
        <strain evidence="8 9">Hp12</strain>
    </source>
</reference>
<feature type="transmembrane region" description="Helical" evidence="7">
    <location>
        <begin position="239"/>
        <end position="257"/>
    </location>
</feature>
<evidence type="ECO:0000256" key="7">
    <source>
        <dbReference type="SAM" id="Phobius"/>
    </source>
</evidence>
<dbReference type="PANTHER" id="PTHR30043">
    <property type="entry name" value="PHOSPHONATES TRANSPORT SYSTEM PERMEASE PROTEIN"/>
    <property type="match status" value="1"/>
</dbReference>
<keyword evidence="2" id="KW-0813">Transport</keyword>
<dbReference type="Gene3D" id="1.10.3720.10">
    <property type="entry name" value="MetI-like"/>
    <property type="match status" value="2"/>
</dbReference>
<dbReference type="AlphaFoldDB" id="A0A2V1H103"/>
<gene>
    <name evidence="8" type="ORF">DC094_10400</name>
</gene>
<keyword evidence="5 7" id="KW-1133">Transmembrane helix</keyword>
<keyword evidence="4 7" id="KW-0812">Transmembrane</keyword>
<feature type="transmembrane region" description="Helical" evidence="7">
    <location>
        <begin position="450"/>
        <end position="470"/>
    </location>
</feature>
<evidence type="ECO:0000313" key="8">
    <source>
        <dbReference type="EMBL" id="PVZ69702.1"/>
    </source>
</evidence>
<dbReference type="PANTHER" id="PTHR30043:SF1">
    <property type="entry name" value="ABC TRANSPORT SYSTEM PERMEASE PROTEIN P69"/>
    <property type="match status" value="1"/>
</dbReference>
<feature type="transmembrane region" description="Helical" evidence="7">
    <location>
        <begin position="482"/>
        <end position="500"/>
    </location>
</feature>
<keyword evidence="6 7" id="KW-0472">Membrane</keyword>
<keyword evidence="9" id="KW-1185">Reference proteome</keyword>
<sequence length="508" mass="56153">MPGAKGPFSSSNIKLPKSFSLSNGITTAANYKKLSLLLLALAVALVFVSDLTVIHSDPWFELQRMLIGVVTPDFSQIDQLGFSILTTLAFAILGVAGGLLLGFLLALYYPQSALLRTICALTRSVHELFWGLILIQIFGLSSPAGLLAIAIPYSCTFAKVFAEQIEHASNQPLNALASSHGLAAQLYAKVPLVCQQMKSYILYRTECALRASAILGFIGLPTLGFHLETALSHGDYSTAAAVLYLFVLLAGSLRWWLRGWSWLLAVVVSSFTISWEHHFQLRFLWRFVSQDIVPAPLKNGWVDGWPQALLDWLISLLPQISDGVLNNLQVGFLAMVFSGSIGLIAFPLVADNLNSGKKLWLSRLLLLIVRSLPEFLLAFVLLIVFGPSLLPGLLALAIHNGAVIAYMVARYSEGLHLRDDASRGGYLYFYEVLPRLYGSFLAFLFYRWEVIMRETAVLGVIGIPTLGFYIDSAFEEFRLDRAFLLVFISALLNLLVDQFSRRVRSRLG</sequence>
<dbReference type="InterPro" id="IPR035906">
    <property type="entry name" value="MetI-like_sf"/>
</dbReference>
<accession>A0A2V1H103</accession>
<dbReference type="EMBL" id="QDDL01000003">
    <property type="protein sequence ID" value="PVZ69702.1"/>
    <property type="molecule type" value="Genomic_DNA"/>
</dbReference>
<organism evidence="8 9">
    <name type="scientific">Pelagibaculum spongiae</name>
    <dbReference type="NCBI Taxonomy" id="2080658"/>
    <lineage>
        <taxon>Bacteria</taxon>
        <taxon>Pseudomonadati</taxon>
        <taxon>Pseudomonadota</taxon>
        <taxon>Gammaproteobacteria</taxon>
        <taxon>Oceanospirillales</taxon>
        <taxon>Pelagibaculum</taxon>
    </lineage>
</organism>
<feature type="transmembrane region" description="Helical" evidence="7">
    <location>
        <begin position="328"/>
        <end position="349"/>
    </location>
</feature>
<keyword evidence="3" id="KW-1003">Cell membrane</keyword>
<evidence type="ECO:0000256" key="3">
    <source>
        <dbReference type="ARBA" id="ARBA00022475"/>
    </source>
</evidence>
<feature type="transmembrane region" description="Helical" evidence="7">
    <location>
        <begin position="128"/>
        <end position="151"/>
    </location>
</feature>
<evidence type="ECO:0000256" key="1">
    <source>
        <dbReference type="ARBA" id="ARBA00004651"/>
    </source>
</evidence>
<dbReference type="Proteomes" id="UP000244906">
    <property type="component" value="Unassembled WGS sequence"/>
</dbReference>
<comment type="subcellular location">
    <subcellularLocation>
        <location evidence="1">Cell membrane</location>
        <topology evidence="1">Multi-pass membrane protein</topology>
    </subcellularLocation>
</comment>